<feature type="compositionally biased region" description="Polar residues" evidence="1">
    <location>
        <begin position="73"/>
        <end position="87"/>
    </location>
</feature>
<feature type="compositionally biased region" description="Polar residues" evidence="1">
    <location>
        <begin position="293"/>
        <end position="303"/>
    </location>
</feature>
<dbReference type="PANTHER" id="PTHR47877">
    <property type="entry name" value="LATE EMBRYOGENESIS ABUNDANT DOMAIN-CONTAINING PROTEIN / LEA DOMAIN-CONTAINING PROTEIN"/>
    <property type="match status" value="1"/>
</dbReference>
<evidence type="ECO:0000313" key="3">
    <source>
        <dbReference type="Proteomes" id="UP001058974"/>
    </source>
</evidence>
<evidence type="ECO:0000313" key="2">
    <source>
        <dbReference type="EMBL" id="KAI5413038.1"/>
    </source>
</evidence>
<dbReference type="OrthoDB" id="1907061at2759"/>
<keyword evidence="3" id="KW-1185">Reference proteome</keyword>
<name>A0A9D4X1H4_PEA</name>
<feature type="compositionally biased region" description="Low complexity" evidence="1">
    <location>
        <begin position="276"/>
        <end position="289"/>
    </location>
</feature>
<feature type="region of interest" description="Disordered" evidence="1">
    <location>
        <begin position="442"/>
        <end position="584"/>
    </location>
</feature>
<dbReference type="EMBL" id="JAMSHJ010000005">
    <property type="protein sequence ID" value="KAI5413038.1"/>
    <property type="molecule type" value="Genomic_DNA"/>
</dbReference>
<dbReference type="AlphaFoldDB" id="A0A9D4X1H4"/>
<evidence type="ECO:0008006" key="4">
    <source>
        <dbReference type="Google" id="ProtNLM"/>
    </source>
</evidence>
<feature type="compositionally biased region" description="Basic and acidic residues" evidence="1">
    <location>
        <begin position="501"/>
        <end position="518"/>
    </location>
</feature>
<sequence>MASEQVSRRENITTERKIPNDNDNVPKPTARVEHLSVKEKELPQGSVEALQGGEINKERSGKPIGDIAGRGKATQSHELGPNVQSLPDRNEIKDRAYVPVSANVVENRVGDNATREKLDNRTRVVTGTPQVKEQNRALGKGQVVAERGRKTEDLEPNGDEKFGRGRIVGAENQDAILEKSVAEEKERARERAKEATKETLNNTARAAQEKGAQAMEKAAQVKDATKDTVSNSAKTAAEKAAQAKDTAAEKAARAKDTAAEKGQQGYEATKDTVSNAAKTAAEKAAQAKDATIEKSQQGYEATRGTVSNAAKTAAEKAAQAKNATLEKTQQGYEATKDTVSNAAKTAADYATPVAEKTKTAAEKAKCAAVQAKDVTVEKGKTAAEMAGKVVSAAGWTATHYATQLTVDGTKAAANAVEGAVGYVAPKASELAAKSVETVKGLAASAGETAKEFTARKKDESWREYEGQKVSQPKEGEETLPSSEGEETLPSSEGTGENVSNYREKVIIQKVIPSEERIQAEGTNLQEKGRGSNVIPNSDETETVENVVEKEQGKGKGREKIEKKALEKKNEGGSDDVIIAATETK</sequence>
<feature type="compositionally biased region" description="Basic and acidic residues" evidence="1">
    <location>
        <begin position="1"/>
        <end position="20"/>
    </location>
</feature>
<dbReference type="PANTHER" id="PTHR47877:SF3">
    <property type="entry name" value="LATE EMBRYOGENESIS ABUNDANT DOMAIN-CONTAINING PROTEIN _ LEA DOMAIN-CONTAINING PROTEIN"/>
    <property type="match status" value="1"/>
</dbReference>
<feature type="region of interest" description="Disordered" evidence="1">
    <location>
        <begin position="147"/>
        <end position="167"/>
    </location>
</feature>
<feature type="compositionally biased region" description="Basic and acidic residues" evidence="1">
    <location>
        <begin position="448"/>
        <end position="476"/>
    </location>
</feature>
<evidence type="ECO:0000256" key="1">
    <source>
        <dbReference type="SAM" id="MobiDB-lite"/>
    </source>
</evidence>
<feature type="compositionally biased region" description="Basic and acidic residues" evidence="1">
    <location>
        <begin position="246"/>
        <end position="259"/>
    </location>
</feature>
<feature type="compositionally biased region" description="Basic and acidic residues" evidence="1">
    <location>
        <begin position="30"/>
        <end position="42"/>
    </location>
</feature>
<dbReference type="Proteomes" id="UP001058974">
    <property type="component" value="Chromosome 5"/>
</dbReference>
<accession>A0A9D4X1H4</accession>
<proteinExistence type="predicted"/>
<feature type="compositionally biased region" description="Basic and acidic residues" evidence="1">
    <location>
        <begin position="147"/>
        <end position="163"/>
    </location>
</feature>
<feature type="compositionally biased region" description="Low complexity" evidence="1">
    <location>
        <begin position="233"/>
        <end position="245"/>
    </location>
</feature>
<comment type="caution">
    <text evidence="2">The sequence shown here is derived from an EMBL/GenBank/DDBJ whole genome shotgun (WGS) entry which is preliminary data.</text>
</comment>
<protein>
    <recommendedName>
        <fullName evidence="4">Seed biotin-containing protein SBP65</fullName>
    </recommendedName>
</protein>
<reference evidence="2 3" key="1">
    <citation type="journal article" date="2022" name="Nat. Genet.">
        <title>Improved pea reference genome and pan-genome highlight genomic features and evolutionary characteristics.</title>
        <authorList>
            <person name="Yang T."/>
            <person name="Liu R."/>
            <person name="Luo Y."/>
            <person name="Hu S."/>
            <person name="Wang D."/>
            <person name="Wang C."/>
            <person name="Pandey M.K."/>
            <person name="Ge S."/>
            <person name="Xu Q."/>
            <person name="Li N."/>
            <person name="Li G."/>
            <person name="Huang Y."/>
            <person name="Saxena R.K."/>
            <person name="Ji Y."/>
            <person name="Li M."/>
            <person name="Yan X."/>
            <person name="He Y."/>
            <person name="Liu Y."/>
            <person name="Wang X."/>
            <person name="Xiang C."/>
            <person name="Varshney R.K."/>
            <person name="Ding H."/>
            <person name="Gao S."/>
            <person name="Zong X."/>
        </authorList>
    </citation>
    <scope>NUCLEOTIDE SEQUENCE [LARGE SCALE GENOMIC DNA]</scope>
    <source>
        <strain evidence="2 3">cv. Zhongwan 6</strain>
    </source>
</reference>
<feature type="compositionally biased region" description="Polar residues" evidence="1">
    <location>
        <begin position="488"/>
        <end position="500"/>
    </location>
</feature>
<dbReference type="Gramene" id="Psat05G0759900-T1">
    <property type="protein sequence ID" value="KAI5413038.1"/>
    <property type="gene ID" value="KIW84_057599"/>
</dbReference>
<organism evidence="2 3">
    <name type="scientific">Pisum sativum</name>
    <name type="common">Garden pea</name>
    <name type="synonym">Lathyrus oleraceus</name>
    <dbReference type="NCBI Taxonomy" id="3888"/>
    <lineage>
        <taxon>Eukaryota</taxon>
        <taxon>Viridiplantae</taxon>
        <taxon>Streptophyta</taxon>
        <taxon>Embryophyta</taxon>
        <taxon>Tracheophyta</taxon>
        <taxon>Spermatophyta</taxon>
        <taxon>Magnoliopsida</taxon>
        <taxon>eudicotyledons</taxon>
        <taxon>Gunneridae</taxon>
        <taxon>Pentapetalae</taxon>
        <taxon>rosids</taxon>
        <taxon>fabids</taxon>
        <taxon>Fabales</taxon>
        <taxon>Fabaceae</taxon>
        <taxon>Papilionoideae</taxon>
        <taxon>50 kb inversion clade</taxon>
        <taxon>NPAAA clade</taxon>
        <taxon>Hologalegina</taxon>
        <taxon>IRL clade</taxon>
        <taxon>Fabeae</taxon>
        <taxon>Lathyrus</taxon>
    </lineage>
</organism>
<feature type="compositionally biased region" description="Basic and acidic residues" evidence="1">
    <location>
        <begin position="181"/>
        <end position="197"/>
    </location>
</feature>
<gene>
    <name evidence="2" type="ORF">KIW84_057599</name>
</gene>
<feature type="region of interest" description="Disordered" evidence="1">
    <location>
        <begin position="1"/>
        <end position="91"/>
    </location>
</feature>
<dbReference type="GO" id="GO:0009631">
    <property type="term" value="P:cold acclimation"/>
    <property type="evidence" value="ECO:0007669"/>
    <property type="project" value="TreeGrafter"/>
</dbReference>
<feature type="region of interest" description="Disordered" evidence="1">
    <location>
        <begin position="181"/>
        <end position="303"/>
    </location>
</feature>
<feature type="compositionally biased region" description="Basic and acidic residues" evidence="1">
    <location>
        <begin position="546"/>
        <end position="571"/>
    </location>
</feature>
<dbReference type="GO" id="GO:0005829">
    <property type="term" value="C:cytosol"/>
    <property type="evidence" value="ECO:0007669"/>
    <property type="project" value="TreeGrafter"/>
</dbReference>